<evidence type="ECO:0000256" key="5">
    <source>
        <dbReference type="ARBA" id="ARBA00022833"/>
    </source>
</evidence>
<dbReference type="AlphaFoldDB" id="A0A914GXD6"/>
<feature type="binding site" evidence="7">
    <location>
        <position position="152"/>
    </location>
    <ligand>
        <name>Ca(2+)</name>
        <dbReference type="ChEBI" id="CHEBI:29108"/>
        <label>1</label>
    </ligand>
</feature>
<dbReference type="GO" id="GO:0004222">
    <property type="term" value="F:metalloendopeptidase activity"/>
    <property type="evidence" value="ECO:0007669"/>
    <property type="project" value="InterPro"/>
</dbReference>
<dbReference type="GO" id="GO:0006508">
    <property type="term" value="P:proteolysis"/>
    <property type="evidence" value="ECO:0007669"/>
    <property type="project" value="UniProtKB-KW"/>
</dbReference>
<evidence type="ECO:0000313" key="11">
    <source>
        <dbReference type="Proteomes" id="UP000887572"/>
    </source>
</evidence>
<keyword evidence="5 7" id="KW-0862">Zinc</keyword>
<evidence type="ECO:0000256" key="4">
    <source>
        <dbReference type="ARBA" id="ARBA00022801"/>
    </source>
</evidence>
<dbReference type="Proteomes" id="UP000887572">
    <property type="component" value="Unplaced"/>
</dbReference>
<comment type="similarity">
    <text evidence="1">Belongs to the peptidase M10A family.</text>
</comment>
<dbReference type="Gene3D" id="3.40.390.10">
    <property type="entry name" value="Collagenase (Catalytic Domain)"/>
    <property type="match status" value="1"/>
</dbReference>
<dbReference type="GO" id="GO:0030198">
    <property type="term" value="P:extracellular matrix organization"/>
    <property type="evidence" value="ECO:0007669"/>
    <property type="project" value="TreeGrafter"/>
</dbReference>
<accession>A0A914GXD6</accession>
<keyword evidence="9" id="KW-0732">Signal</keyword>
<feature type="binding site" evidence="7">
    <location>
        <position position="147"/>
    </location>
    <ligand>
        <name>Zn(2+)</name>
        <dbReference type="ChEBI" id="CHEBI:29105"/>
        <label>1</label>
    </ligand>
</feature>
<feature type="binding site" evidence="7">
    <location>
        <position position="122"/>
    </location>
    <ligand>
        <name>Zn(2+)</name>
        <dbReference type="ChEBI" id="CHEBI:29105"/>
        <label>1</label>
    </ligand>
</feature>
<dbReference type="Pfam" id="PF00413">
    <property type="entry name" value="Peptidase_M10"/>
    <property type="match status" value="1"/>
</dbReference>
<feature type="binding site" evidence="7">
    <location>
        <position position="209"/>
    </location>
    <ligand>
        <name>Zn(2+)</name>
        <dbReference type="ChEBI" id="CHEBI:29105"/>
        <label>2</label>
        <note>catalytic</note>
    </ligand>
</feature>
<evidence type="ECO:0000256" key="1">
    <source>
        <dbReference type="ARBA" id="ARBA00010370"/>
    </source>
</evidence>
<feature type="binding site" evidence="7">
    <location>
        <position position="130"/>
    </location>
    <ligand>
        <name>Ca(2+)</name>
        <dbReference type="ChEBI" id="CHEBI:29108"/>
        <label>3</label>
    </ligand>
</feature>
<dbReference type="PANTHER" id="PTHR10201">
    <property type="entry name" value="MATRIX METALLOPROTEINASE"/>
    <property type="match status" value="1"/>
</dbReference>
<keyword evidence="7" id="KW-0106">Calcium</keyword>
<comment type="cofactor">
    <cofactor evidence="7">
        <name>Zn(2+)</name>
        <dbReference type="ChEBI" id="CHEBI:29105"/>
    </cofactor>
    <text evidence="7">Binds 2 Zn(2+) ions per subunit.</text>
</comment>
<feature type="binding site" evidence="7">
    <location>
        <position position="191"/>
    </location>
    <ligand>
        <name>Zn(2+)</name>
        <dbReference type="ChEBI" id="CHEBI:29105"/>
        <label>2</label>
        <note>catalytic</note>
    </ligand>
</feature>
<proteinExistence type="inferred from homology"/>
<keyword evidence="4" id="KW-0378">Hydrolase</keyword>
<protein>
    <submittedName>
        <fullName evidence="12">Peptidase metallopeptidase domain-containing protein</fullName>
    </submittedName>
</protein>
<feature type="binding site" evidence="7">
    <location>
        <position position="149"/>
    </location>
    <ligand>
        <name>Ca(2+)</name>
        <dbReference type="ChEBI" id="CHEBI:29108"/>
        <label>3</label>
    </ligand>
</feature>
<feature type="binding site" evidence="7">
    <location>
        <position position="129"/>
    </location>
    <ligand>
        <name>Ca(2+)</name>
        <dbReference type="ChEBI" id="CHEBI:29108"/>
        <label>3</label>
    </ligand>
</feature>
<name>A0A914GXD6_GLORO</name>
<evidence type="ECO:0000256" key="6">
    <source>
        <dbReference type="PIRSR" id="PIRSR621190-1"/>
    </source>
</evidence>
<organism evidence="11 12">
    <name type="scientific">Globodera rostochiensis</name>
    <name type="common">Golden nematode worm</name>
    <name type="synonym">Heterodera rostochiensis</name>
    <dbReference type="NCBI Taxonomy" id="31243"/>
    <lineage>
        <taxon>Eukaryota</taxon>
        <taxon>Metazoa</taxon>
        <taxon>Ecdysozoa</taxon>
        <taxon>Nematoda</taxon>
        <taxon>Chromadorea</taxon>
        <taxon>Rhabditida</taxon>
        <taxon>Tylenchina</taxon>
        <taxon>Tylenchomorpha</taxon>
        <taxon>Tylenchoidea</taxon>
        <taxon>Heteroderidae</taxon>
        <taxon>Heteroderinae</taxon>
        <taxon>Globodera</taxon>
    </lineage>
</organism>
<sequence>MSTNFLIISHLILLSLLRHSSLCSASANRLKGKGRIAKRFVLHRHQWDHCQLTWSFRDPFLLLPSEERFRQAKKVIGEAIGKWEMAGKKLLHLIDVSPKSRDSPLNSHRVADIDIFFAEFVHGDGESFDGSGGLVAHSAYPPLGIVHFDASERWNVGQRKGGNAPGGGHRQSPRRGEPSSLSLDLRYVALHEIGHALGLRHSAYRHSVMNTYYRENLKVSEGTNGGPATEGFNLSKDDEAAINELFGDKCHRRSR</sequence>
<dbReference type="InterPro" id="IPR021190">
    <property type="entry name" value="Pept_M10A"/>
</dbReference>
<feature type="compositionally biased region" description="Gly residues" evidence="8">
    <location>
        <begin position="159"/>
        <end position="169"/>
    </location>
</feature>
<evidence type="ECO:0000256" key="9">
    <source>
        <dbReference type="SAM" id="SignalP"/>
    </source>
</evidence>
<dbReference type="GO" id="GO:0008270">
    <property type="term" value="F:zinc ion binding"/>
    <property type="evidence" value="ECO:0007669"/>
    <property type="project" value="InterPro"/>
</dbReference>
<feature type="binding site" evidence="7">
    <location>
        <position position="201"/>
    </location>
    <ligand>
        <name>Zn(2+)</name>
        <dbReference type="ChEBI" id="CHEBI:29105"/>
        <label>2</label>
        <note>catalytic</note>
    </ligand>
</feature>
<dbReference type="InterPro" id="IPR006026">
    <property type="entry name" value="Peptidase_Metallo"/>
</dbReference>
<evidence type="ECO:0000313" key="12">
    <source>
        <dbReference type="WBParaSite" id="Gr19_v10_g12078.t1"/>
    </source>
</evidence>
<dbReference type="GO" id="GO:0031012">
    <property type="term" value="C:extracellular matrix"/>
    <property type="evidence" value="ECO:0007669"/>
    <property type="project" value="InterPro"/>
</dbReference>
<feature type="binding site" evidence="7">
    <location>
        <position position="137"/>
    </location>
    <ligand>
        <name>Zn(2+)</name>
        <dbReference type="ChEBI" id="CHEBI:29105"/>
        <label>1</label>
    </ligand>
</feature>
<feature type="chain" id="PRO_5037299850" evidence="9">
    <location>
        <begin position="26"/>
        <end position="255"/>
    </location>
</feature>
<keyword evidence="3 7" id="KW-0479">Metal-binding</keyword>
<evidence type="ECO:0000256" key="7">
    <source>
        <dbReference type="PIRSR" id="PIRSR621190-2"/>
    </source>
</evidence>
<dbReference type="GO" id="GO:0030574">
    <property type="term" value="P:collagen catabolic process"/>
    <property type="evidence" value="ECO:0007669"/>
    <property type="project" value="TreeGrafter"/>
</dbReference>
<feature type="active site" evidence="6">
    <location>
        <position position="192"/>
    </location>
</feature>
<dbReference type="InterPro" id="IPR024079">
    <property type="entry name" value="MetalloPept_cat_dom_sf"/>
</dbReference>
<feature type="signal peptide" evidence="9">
    <location>
        <begin position="1"/>
        <end position="25"/>
    </location>
</feature>
<reference evidence="12" key="1">
    <citation type="submission" date="2022-11" db="UniProtKB">
        <authorList>
            <consortium name="WormBaseParasite"/>
        </authorList>
    </citation>
    <scope>IDENTIFICATION</scope>
</reference>
<dbReference type="SMART" id="SM00235">
    <property type="entry name" value="ZnMc"/>
    <property type="match status" value="1"/>
</dbReference>
<evidence type="ECO:0000256" key="3">
    <source>
        <dbReference type="ARBA" id="ARBA00022723"/>
    </source>
</evidence>
<evidence type="ECO:0000256" key="8">
    <source>
        <dbReference type="SAM" id="MobiDB-lite"/>
    </source>
</evidence>
<keyword evidence="2" id="KW-0645">Protease</keyword>
<feature type="binding site" evidence="7">
    <location>
        <position position="112"/>
    </location>
    <ligand>
        <name>Ca(2+)</name>
        <dbReference type="ChEBI" id="CHEBI:29108"/>
        <label>2</label>
    </ligand>
</feature>
<feature type="binding site" evidence="7">
    <location>
        <position position="195"/>
    </location>
    <ligand>
        <name>Zn(2+)</name>
        <dbReference type="ChEBI" id="CHEBI:29105"/>
        <label>2</label>
        <note>catalytic</note>
    </ligand>
</feature>
<evidence type="ECO:0000256" key="2">
    <source>
        <dbReference type="ARBA" id="ARBA00022670"/>
    </source>
</evidence>
<keyword evidence="11" id="KW-1185">Reference proteome</keyword>
<dbReference type="WBParaSite" id="Gr19_v10_g12078.t1">
    <property type="protein sequence ID" value="Gr19_v10_g12078.t1"/>
    <property type="gene ID" value="Gr19_v10_g12078"/>
</dbReference>
<dbReference type="InterPro" id="IPR001818">
    <property type="entry name" value="Pept_M10_metallopeptidase"/>
</dbReference>
<dbReference type="GO" id="GO:0005615">
    <property type="term" value="C:extracellular space"/>
    <property type="evidence" value="ECO:0007669"/>
    <property type="project" value="TreeGrafter"/>
</dbReference>
<dbReference type="PANTHER" id="PTHR10201:SF295">
    <property type="entry name" value="PEPTIDASE METALLOPEPTIDASE DOMAIN-CONTAINING PROTEIN"/>
    <property type="match status" value="1"/>
</dbReference>
<dbReference type="SUPFAM" id="SSF55486">
    <property type="entry name" value="Metalloproteases ('zincins'), catalytic domain"/>
    <property type="match status" value="1"/>
</dbReference>
<dbReference type="PRINTS" id="PR00138">
    <property type="entry name" value="MATRIXIN"/>
</dbReference>
<evidence type="ECO:0000259" key="10">
    <source>
        <dbReference type="SMART" id="SM00235"/>
    </source>
</evidence>
<feature type="binding site" evidence="7">
    <location>
        <position position="134"/>
    </location>
    <ligand>
        <name>Ca(2+)</name>
        <dbReference type="ChEBI" id="CHEBI:29108"/>
        <label>3</label>
    </ligand>
</feature>
<feature type="region of interest" description="Disordered" evidence="8">
    <location>
        <begin position="156"/>
        <end position="179"/>
    </location>
</feature>
<comment type="cofactor">
    <cofactor evidence="7">
        <name>Ca(2+)</name>
        <dbReference type="ChEBI" id="CHEBI:29108"/>
    </cofactor>
    <text evidence="7">Can bind about 5 Ca(2+) ions per subunit.</text>
</comment>
<feature type="domain" description="Peptidase metallopeptidase" evidence="10">
    <location>
        <begin position="43"/>
        <end position="248"/>
    </location>
</feature>
<feature type="binding site" evidence="7">
    <location>
        <position position="124"/>
    </location>
    <ligand>
        <name>Zn(2+)</name>
        <dbReference type="ChEBI" id="CHEBI:29105"/>
        <label>1</label>
    </ligand>
</feature>
<feature type="binding site" evidence="7">
    <location>
        <position position="152"/>
    </location>
    <ligand>
        <name>Ca(2+)</name>
        <dbReference type="ChEBI" id="CHEBI:29108"/>
        <label>3</label>
    </ligand>
</feature>